<dbReference type="PROSITE" id="PS51257">
    <property type="entry name" value="PROKAR_LIPOPROTEIN"/>
    <property type="match status" value="1"/>
</dbReference>
<name>A0A2L1GP15_9BACT</name>
<dbReference type="SUPFAM" id="SSF52821">
    <property type="entry name" value="Rhodanese/Cell cycle control phosphatase"/>
    <property type="match status" value="1"/>
</dbReference>
<dbReference type="KEGG" id="deo:CAY53_07980"/>
<dbReference type="Pfam" id="PF02852">
    <property type="entry name" value="Pyr_redox_dim"/>
    <property type="match status" value="1"/>
</dbReference>
<evidence type="ECO:0000256" key="1">
    <source>
        <dbReference type="ARBA" id="ARBA00001974"/>
    </source>
</evidence>
<dbReference type="Gene3D" id="3.40.250.10">
    <property type="entry name" value="Rhodanese-like domain"/>
    <property type="match status" value="1"/>
</dbReference>
<dbReference type="PRINTS" id="PR00411">
    <property type="entry name" value="PNDRDTASEI"/>
</dbReference>
<protein>
    <submittedName>
        <fullName evidence="8">CoA-disulfide reductase</fullName>
    </submittedName>
</protein>
<comment type="similarity">
    <text evidence="2">Belongs to the class-III pyridine nucleotide-disulfide oxidoreductase family.</text>
</comment>
<evidence type="ECO:0000259" key="7">
    <source>
        <dbReference type="PROSITE" id="PS50206"/>
    </source>
</evidence>
<dbReference type="AlphaFoldDB" id="A0A2L1GP15"/>
<dbReference type="InterPro" id="IPR023753">
    <property type="entry name" value="FAD/NAD-binding_dom"/>
</dbReference>
<dbReference type="Gene3D" id="3.50.50.60">
    <property type="entry name" value="FAD/NAD(P)-binding domain"/>
    <property type="match status" value="2"/>
</dbReference>
<evidence type="ECO:0000313" key="8">
    <source>
        <dbReference type="EMBL" id="AVD71412.1"/>
    </source>
</evidence>
<keyword evidence="5" id="KW-0560">Oxidoreductase</keyword>
<dbReference type="PRINTS" id="PR00368">
    <property type="entry name" value="FADPNR"/>
</dbReference>
<evidence type="ECO:0000256" key="6">
    <source>
        <dbReference type="ARBA" id="ARBA00023284"/>
    </source>
</evidence>
<accession>A0A2L1GP15</accession>
<gene>
    <name evidence="8" type="ORF">CAY53_07980</name>
</gene>
<dbReference type="InterPro" id="IPR016156">
    <property type="entry name" value="FAD/NAD-linked_Rdtase_dimer_sf"/>
</dbReference>
<dbReference type="SUPFAM" id="SSF51905">
    <property type="entry name" value="FAD/NAD(P)-binding domain"/>
    <property type="match status" value="1"/>
</dbReference>
<dbReference type="InterPro" id="IPR001763">
    <property type="entry name" value="Rhodanese-like_dom"/>
</dbReference>
<dbReference type="PANTHER" id="PTHR43429">
    <property type="entry name" value="PYRIDINE NUCLEOTIDE-DISULFIDE OXIDOREDUCTASE DOMAIN-CONTAINING"/>
    <property type="match status" value="1"/>
</dbReference>
<feature type="domain" description="Rhodanese" evidence="7">
    <location>
        <begin position="470"/>
        <end position="558"/>
    </location>
</feature>
<dbReference type="InterPro" id="IPR050260">
    <property type="entry name" value="FAD-bd_OxRdtase"/>
</dbReference>
<dbReference type="PANTHER" id="PTHR43429:SF1">
    <property type="entry name" value="NAD(P)H SULFUR OXIDOREDUCTASE (COA-DEPENDENT)"/>
    <property type="match status" value="1"/>
</dbReference>
<dbReference type="InterPro" id="IPR036188">
    <property type="entry name" value="FAD/NAD-bd_sf"/>
</dbReference>
<keyword evidence="3" id="KW-0285">Flavoprotein</keyword>
<dbReference type="InterPro" id="IPR036873">
    <property type="entry name" value="Rhodanese-like_dom_sf"/>
</dbReference>
<evidence type="ECO:0000256" key="4">
    <source>
        <dbReference type="ARBA" id="ARBA00022827"/>
    </source>
</evidence>
<reference evidence="8 9" key="1">
    <citation type="journal article" date="2018" name="MBio">
        <title>Insights into the evolution of host association through the isolation and characterization of a novel human periodontal pathobiont, Desulfobulbus oralis.</title>
        <authorList>
            <person name="Cross K.L."/>
            <person name="Chirania P."/>
            <person name="Xiong W."/>
            <person name="Beall C.J."/>
            <person name="Elkins J.G."/>
            <person name="Giannone R.J."/>
            <person name="Griffen A.L."/>
            <person name="Guss A.M."/>
            <person name="Hettich R.L."/>
            <person name="Joshi S.S."/>
            <person name="Mokrzan E.M."/>
            <person name="Martin R.K."/>
            <person name="Zhulin I.B."/>
            <person name="Leys E.J."/>
            <person name="Podar M."/>
        </authorList>
    </citation>
    <scope>NUCLEOTIDE SEQUENCE [LARGE SCALE GENOMIC DNA]</scope>
    <source>
        <strain evidence="8 9">ORNL</strain>
    </source>
</reference>
<dbReference type="OrthoDB" id="9769238at2"/>
<evidence type="ECO:0000256" key="2">
    <source>
        <dbReference type="ARBA" id="ARBA00009130"/>
    </source>
</evidence>
<proteinExistence type="inferred from homology"/>
<keyword evidence="9" id="KW-1185">Reference proteome</keyword>
<evidence type="ECO:0000256" key="5">
    <source>
        <dbReference type="ARBA" id="ARBA00023002"/>
    </source>
</evidence>
<evidence type="ECO:0000256" key="3">
    <source>
        <dbReference type="ARBA" id="ARBA00022630"/>
    </source>
</evidence>
<dbReference type="Pfam" id="PF07992">
    <property type="entry name" value="Pyr_redox_2"/>
    <property type="match status" value="1"/>
</dbReference>
<dbReference type="EMBL" id="CP021255">
    <property type="protein sequence ID" value="AVD71412.1"/>
    <property type="molecule type" value="Genomic_DNA"/>
</dbReference>
<dbReference type="Pfam" id="PF00581">
    <property type="entry name" value="Rhodanese"/>
    <property type="match status" value="1"/>
</dbReference>
<evidence type="ECO:0000313" key="9">
    <source>
        <dbReference type="Proteomes" id="UP000239867"/>
    </source>
</evidence>
<dbReference type="InterPro" id="IPR004099">
    <property type="entry name" value="Pyr_nucl-diS_OxRdtase_dimer"/>
</dbReference>
<keyword evidence="6" id="KW-0676">Redox-active center</keyword>
<dbReference type="GO" id="GO:0016491">
    <property type="term" value="F:oxidoreductase activity"/>
    <property type="evidence" value="ECO:0007669"/>
    <property type="project" value="UniProtKB-KW"/>
</dbReference>
<dbReference type="SMART" id="SM00450">
    <property type="entry name" value="RHOD"/>
    <property type="match status" value="1"/>
</dbReference>
<organism evidence="8 9">
    <name type="scientific">Desulfobulbus oralis</name>
    <dbReference type="NCBI Taxonomy" id="1986146"/>
    <lineage>
        <taxon>Bacteria</taxon>
        <taxon>Pseudomonadati</taxon>
        <taxon>Thermodesulfobacteriota</taxon>
        <taxon>Desulfobulbia</taxon>
        <taxon>Desulfobulbales</taxon>
        <taxon>Desulfobulbaceae</taxon>
        <taxon>Desulfobulbus</taxon>
    </lineage>
</organism>
<dbReference type="SUPFAM" id="SSF55424">
    <property type="entry name" value="FAD/NAD-linked reductases, dimerisation (C-terminal) domain"/>
    <property type="match status" value="1"/>
</dbReference>
<keyword evidence="4" id="KW-0274">FAD</keyword>
<sequence length="558" mass="60786">MEVIMAKTVIVGGVAGGASCAARLRRLDEQAEIVLLERGPYVSFANCGLPYHVGGVIPERESLIVQTPEILHERFNLDVRVQNEALAIDRKAKTVVVRDETGREYRESYDTLVLATGSSPLRPPIPGIEAPRIKTLWSVPDADEIKELLTTVAVKSAAVVGGGFIGLEMADNLHHAGLRVSIIEALDQVMAPLDYEMALLLHENIRKNQVDLHLGDAVASFEDRGETVVVHLKSGRSVEAGLVILAIGVRPNSQLARDAGLELNARGGIVVDEHLRTSDPSIYAVGDVIEVKDFVFGDRTMIPLAGPANKQGRIAANNIAGEACIYEGTQGTSVAKVFSLSAASTGANEKSLERRGLQRGRDYESIIISQDSHAGYYPGVVPLMLKLIFSRDGRKIYGAQIVGRDLVDKRIDTIATVMRLGGSVLDLARLELAYAPPYSSAKDPVNMLGFVAENLLSGKVAISAWDEPEKDGEALVLDVREETEQMAYKTPNSIEMPLSELRVRLKELDPEKRYIIMCGMGIRSYVAQRILAQNGFKRLTVYPGGVRFYQPTHDAANK</sequence>
<dbReference type="Proteomes" id="UP000239867">
    <property type="component" value="Chromosome"/>
</dbReference>
<comment type="cofactor">
    <cofactor evidence="1">
        <name>FAD</name>
        <dbReference type="ChEBI" id="CHEBI:57692"/>
    </cofactor>
</comment>
<dbReference type="PROSITE" id="PS50206">
    <property type="entry name" value="RHODANESE_3"/>
    <property type="match status" value="1"/>
</dbReference>